<evidence type="ECO:0000256" key="2">
    <source>
        <dbReference type="ARBA" id="ARBA00022605"/>
    </source>
</evidence>
<dbReference type="GO" id="GO:0050661">
    <property type="term" value="F:NADP binding"/>
    <property type="evidence" value="ECO:0007669"/>
    <property type="project" value="InterPro"/>
</dbReference>
<dbReference type="GO" id="GO:0004350">
    <property type="term" value="F:glutamate-5-semialdehyde dehydrogenase activity"/>
    <property type="evidence" value="ECO:0007669"/>
    <property type="project" value="UniProtKB-UniRule"/>
</dbReference>
<evidence type="ECO:0000256" key="7">
    <source>
        <dbReference type="HAMAP-Rule" id="MF_00412"/>
    </source>
</evidence>
<dbReference type="EC" id="1.2.1.41" evidence="7"/>
<dbReference type="EMBL" id="BMVC01000006">
    <property type="protein sequence ID" value="GHC94438.1"/>
    <property type="molecule type" value="Genomic_DNA"/>
</dbReference>
<dbReference type="PROSITE" id="PS01223">
    <property type="entry name" value="PROA"/>
    <property type="match status" value="1"/>
</dbReference>
<keyword evidence="3 7" id="KW-0641">Proline biosynthesis</keyword>
<dbReference type="Pfam" id="PF00171">
    <property type="entry name" value="Aldedh"/>
    <property type="match status" value="1"/>
</dbReference>
<dbReference type="Gene3D" id="3.40.309.10">
    <property type="entry name" value="Aldehyde Dehydrogenase, Chain A, domain 2"/>
    <property type="match status" value="1"/>
</dbReference>
<dbReference type="NCBIfam" id="TIGR00407">
    <property type="entry name" value="proA"/>
    <property type="match status" value="1"/>
</dbReference>
<evidence type="ECO:0000256" key="5">
    <source>
        <dbReference type="ARBA" id="ARBA00023002"/>
    </source>
</evidence>
<comment type="similarity">
    <text evidence="7">Belongs to the gamma-glutamyl phosphate reductase family.</text>
</comment>
<dbReference type="GO" id="GO:0005737">
    <property type="term" value="C:cytoplasm"/>
    <property type="evidence" value="ECO:0007669"/>
    <property type="project" value="UniProtKB-SubCell"/>
</dbReference>
<feature type="region of interest" description="Disordered" evidence="8">
    <location>
        <begin position="1"/>
        <end position="37"/>
    </location>
</feature>
<evidence type="ECO:0000313" key="11">
    <source>
        <dbReference type="Proteomes" id="UP000638353"/>
    </source>
</evidence>
<evidence type="ECO:0000256" key="3">
    <source>
        <dbReference type="ARBA" id="ARBA00022650"/>
    </source>
</evidence>
<name>A0A919CA83_9ACTN</name>
<proteinExistence type="inferred from homology"/>
<feature type="domain" description="Aldehyde dehydrogenase" evidence="9">
    <location>
        <begin position="38"/>
        <end position="323"/>
    </location>
</feature>
<dbReference type="InterPro" id="IPR015590">
    <property type="entry name" value="Aldehyde_DH_dom"/>
</dbReference>
<dbReference type="GO" id="GO:0055129">
    <property type="term" value="P:L-proline biosynthetic process"/>
    <property type="evidence" value="ECO:0007669"/>
    <property type="project" value="UniProtKB-UniRule"/>
</dbReference>
<sequence>MSRPRTPPVSPVSESETPSKRPAAQDYAAPMTQHRAPADLSPVLTAATRAREAAATLAPLPRAAKDAALLAVADALLTRTQEIVEANAEDVARARTAGTAESVVDRLTLTPERVHAIASDVRDVAALPDPVGEVVRGSTLPNGIDLRQVRVPLGVVGIIYEARPNVTVDAAALCLKSGNAVLLRGSSSAYTSNTALVGVVRDALAEAGLPADAVQLVPGESRDSVRELMRARGLVDVLIPRGGASLIRTVVEESTVPVIETGTGNCHVYVDAQADLDTAVDVLINSKAHRVSVCNAAETLLVHKDIADTFLPRALDALADAGVTVHADAAVLAQAEGTKATVVPAVEADWETEYLSYDIAAAVVDSLDDAVAHIRRWSSGHTEAIVTTSQGAARRFTQLVDSTTVTVNASTRFTDGGQFGFGAEIGISTQKLHARGPMGLPELTSTKYIVTGDGHIR</sequence>
<dbReference type="InterPro" id="IPR012134">
    <property type="entry name" value="Glu-5-SA_DH"/>
</dbReference>
<dbReference type="InterPro" id="IPR016161">
    <property type="entry name" value="Ald_DH/histidinol_DH"/>
</dbReference>
<comment type="catalytic activity">
    <reaction evidence="6 7">
        <text>L-glutamate 5-semialdehyde + phosphate + NADP(+) = L-glutamyl 5-phosphate + NADPH + H(+)</text>
        <dbReference type="Rhea" id="RHEA:19541"/>
        <dbReference type="ChEBI" id="CHEBI:15378"/>
        <dbReference type="ChEBI" id="CHEBI:43474"/>
        <dbReference type="ChEBI" id="CHEBI:57783"/>
        <dbReference type="ChEBI" id="CHEBI:58066"/>
        <dbReference type="ChEBI" id="CHEBI:58274"/>
        <dbReference type="ChEBI" id="CHEBI:58349"/>
        <dbReference type="EC" id="1.2.1.41"/>
    </reaction>
</comment>
<comment type="subcellular location">
    <subcellularLocation>
        <location evidence="7">Cytoplasm</location>
    </subcellularLocation>
</comment>
<accession>A0A919CA83</accession>
<keyword evidence="2 7" id="KW-0028">Amino-acid biosynthesis</keyword>
<dbReference type="InterPro" id="IPR016163">
    <property type="entry name" value="Ald_DH_C"/>
</dbReference>
<reference evidence="10" key="2">
    <citation type="submission" date="2020-09" db="EMBL/GenBank/DDBJ databases">
        <authorList>
            <person name="Sun Q."/>
            <person name="Ohkuma M."/>
        </authorList>
    </citation>
    <scope>NUCLEOTIDE SEQUENCE</scope>
    <source>
        <strain evidence="10">JCM 4637</strain>
    </source>
</reference>
<keyword evidence="4 7" id="KW-0521">NADP</keyword>
<reference evidence="10" key="1">
    <citation type="journal article" date="2014" name="Int. J. Syst. Evol. Microbiol.">
        <title>Complete genome sequence of Corynebacterium casei LMG S-19264T (=DSM 44701T), isolated from a smear-ripened cheese.</title>
        <authorList>
            <consortium name="US DOE Joint Genome Institute (JGI-PGF)"/>
            <person name="Walter F."/>
            <person name="Albersmeier A."/>
            <person name="Kalinowski J."/>
            <person name="Ruckert C."/>
        </authorList>
    </citation>
    <scope>NUCLEOTIDE SEQUENCE</scope>
    <source>
        <strain evidence="10">JCM 4637</strain>
    </source>
</reference>
<comment type="caution">
    <text evidence="10">The sequence shown here is derived from an EMBL/GenBank/DDBJ whole genome shotgun (WGS) entry which is preliminary data.</text>
</comment>
<comment type="pathway">
    <text evidence="1 7">Amino-acid biosynthesis; L-proline biosynthesis; L-glutamate 5-semialdehyde from L-glutamate: step 2/2.</text>
</comment>
<dbReference type="Proteomes" id="UP000638353">
    <property type="component" value="Unassembled WGS sequence"/>
</dbReference>
<organism evidence="10 11">
    <name type="scientific">Streptomyces finlayi</name>
    <dbReference type="NCBI Taxonomy" id="67296"/>
    <lineage>
        <taxon>Bacteria</taxon>
        <taxon>Bacillati</taxon>
        <taxon>Actinomycetota</taxon>
        <taxon>Actinomycetes</taxon>
        <taxon>Kitasatosporales</taxon>
        <taxon>Streptomycetaceae</taxon>
        <taxon>Streptomyces</taxon>
    </lineage>
</organism>
<evidence type="ECO:0000256" key="1">
    <source>
        <dbReference type="ARBA" id="ARBA00004985"/>
    </source>
</evidence>
<keyword evidence="5 7" id="KW-0560">Oxidoreductase</keyword>
<evidence type="ECO:0000313" key="10">
    <source>
        <dbReference type="EMBL" id="GHC94438.1"/>
    </source>
</evidence>
<dbReference type="NCBIfam" id="NF001221">
    <property type="entry name" value="PRK00197.1"/>
    <property type="match status" value="1"/>
</dbReference>
<dbReference type="HAMAP" id="MF_00412">
    <property type="entry name" value="ProA"/>
    <property type="match status" value="1"/>
</dbReference>
<evidence type="ECO:0000256" key="4">
    <source>
        <dbReference type="ARBA" id="ARBA00022857"/>
    </source>
</evidence>
<dbReference type="PANTHER" id="PTHR11063:SF8">
    <property type="entry name" value="DELTA-1-PYRROLINE-5-CARBOXYLATE SYNTHASE"/>
    <property type="match status" value="1"/>
</dbReference>
<feature type="compositionally biased region" description="Pro residues" evidence="8">
    <location>
        <begin position="1"/>
        <end position="10"/>
    </location>
</feature>
<dbReference type="PANTHER" id="PTHR11063">
    <property type="entry name" value="GLUTAMATE SEMIALDEHYDE DEHYDROGENASE"/>
    <property type="match status" value="1"/>
</dbReference>
<evidence type="ECO:0000256" key="6">
    <source>
        <dbReference type="ARBA" id="ARBA00049024"/>
    </source>
</evidence>
<dbReference type="FunFam" id="3.40.309.10:FF:000006">
    <property type="entry name" value="Gamma-glutamyl phosphate reductase"/>
    <property type="match status" value="1"/>
</dbReference>
<gene>
    <name evidence="7 10" type="primary">proA</name>
    <name evidence="10" type="ORF">GCM10010334_32430</name>
</gene>
<protein>
    <recommendedName>
        <fullName evidence="7">Gamma-glutamyl phosphate reductase</fullName>
        <shortName evidence="7">GPR</shortName>
        <ecNumber evidence="7">1.2.1.41</ecNumber>
    </recommendedName>
    <alternativeName>
        <fullName evidence="7">Glutamate-5-semialdehyde dehydrogenase</fullName>
    </alternativeName>
    <alternativeName>
        <fullName evidence="7">Glutamyl-gamma-semialdehyde dehydrogenase</fullName>
        <shortName evidence="7">GSA dehydrogenase</shortName>
    </alternativeName>
</protein>
<evidence type="ECO:0000259" key="9">
    <source>
        <dbReference type="Pfam" id="PF00171"/>
    </source>
</evidence>
<dbReference type="AlphaFoldDB" id="A0A919CA83"/>
<dbReference type="Gene3D" id="3.40.605.10">
    <property type="entry name" value="Aldehyde Dehydrogenase, Chain A, domain 1"/>
    <property type="match status" value="1"/>
</dbReference>
<dbReference type="InterPro" id="IPR020593">
    <property type="entry name" value="G-glutamylP_reductase_CS"/>
</dbReference>
<dbReference type="CDD" id="cd07079">
    <property type="entry name" value="ALDH_F18-19_ProA-GPR"/>
    <property type="match status" value="1"/>
</dbReference>
<dbReference type="SUPFAM" id="SSF53720">
    <property type="entry name" value="ALDH-like"/>
    <property type="match status" value="1"/>
</dbReference>
<dbReference type="InterPro" id="IPR016162">
    <property type="entry name" value="Ald_DH_N"/>
</dbReference>
<evidence type="ECO:0000256" key="8">
    <source>
        <dbReference type="SAM" id="MobiDB-lite"/>
    </source>
</evidence>
<dbReference type="PIRSF" id="PIRSF000151">
    <property type="entry name" value="GPR"/>
    <property type="match status" value="1"/>
</dbReference>
<keyword evidence="7" id="KW-0963">Cytoplasm</keyword>
<dbReference type="InterPro" id="IPR000965">
    <property type="entry name" value="GPR_dom"/>
</dbReference>
<comment type="function">
    <text evidence="7">Catalyzes the NADPH-dependent reduction of L-glutamate 5-phosphate into L-glutamate 5-semialdehyde and phosphate. The product spontaneously undergoes cyclization to form 1-pyrroline-5-carboxylate.</text>
</comment>